<comment type="caution">
    <text evidence="2">The sequence shown here is derived from an EMBL/GenBank/DDBJ whole genome shotgun (WGS) entry which is preliminary data.</text>
</comment>
<accession>A0A3M7RS07</accession>
<organism evidence="2 3">
    <name type="scientific">Brachionus plicatilis</name>
    <name type="common">Marine rotifer</name>
    <name type="synonym">Brachionus muelleri</name>
    <dbReference type="NCBI Taxonomy" id="10195"/>
    <lineage>
        <taxon>Eukaryota</taxon>
        <taxon>Metazoa</taxon>
        <taxon>Spiralia</taxon>
        <taxon>Gnathifera</taxon>
        <taxon>Rotifera</taxon>
        <taxon>Eurotatoria</taxon>
        <taxon>Monogononta</taxon>
        <taxon>Pseudotrocha</taxon>
        <taxon>Ploima</taxon>
        <taxon>Brachionidae</taxon>
        <taxon>Brachionus</taxon>
    </lineage>
</organism>
<evidence type="ECO:0000256" key="1">
    <source>
        <dbReference type="SAM" id="Phobius"/>
    </source>
</evidence>
<feature type="transmembrane region" description="Helical" evidence="1">
    <location>
        <begin position="41"/>
        <end position="67"/>
    </location>
</feature>
<dbReference type="Proteomes" id="UP000276133">
    <property type="component" value="Unassembled WGS sequence"/>
</dbReference>
<reference evidence="2 3" key="1">
    <citation type="journal article" date="2018" name="Sci. Rep.">
        <title>Genomic signatures of local adaptation to the degree of environmental predictability in rotifers.</title>
        <authorList>
            <person name="Franch-Gras L."/>
            <person name="Hahn C."/>
            <person name="Garcia-Roger E.M."/>
            <person name="Carmona M.J."/>
            <person name="Serra M."/>
            <person name="Gomez A."/>
        </authorList>
    </citation>
    <scope>NUCLEOTIDE SEQUENCE [LARGE SCALE GENOMIC DNA]</scope>
    <source>
        <strain evidence="2">HYR1</strain>
    </source>
</reference>
<protein>
    <submittedName>
        <fullName evidence="2">Uncharacterized protein</fullName>
    </submittedName>
</protein>
<keyword evidence="1" id="KW-0472">Membrane</keyword>
<evidence type="ECO:0000313" key="3">
    <source>
        <dbReference type="Proteomes" id="UP000276133"/>
    </source>
</evidence>
<keyword evidence="1" id="KW-0812">Transmembrane</keyword>
<keyword evidence="1" id="KW-1133">Transmembrane helix</keyword>
<dbReference type="AlphaFoldDB" id="A0A3M7RS07"/>
<sequence>MDGSQYFQNIFKVSAQIKDYKEMFKRLMREYRMSDKDLLQFYIKLIKFNVSLLVIKKLCFFTLIFLANINEIEKCMLIASHNELF</sequence>
<dbReference type="EMBL" id="REGN01002755">
    <property type="protein sequence ID" value="RNA26346.1"/>
    <property type="molecule type" value="Genomic_DNA"/>
</dbReference>
<gene>
    <name evidence="2" type="ORF">BpHYR1_004043</name>
</gene>
<proteinExistence type="predicted"/>
<keyword evidence="3" id="KW-1185">Reference proteome</keyword>
<name>A0A3M7RS07_BRAPC</name>
<evidence type="ECO:0000313" key="2">
    <source>
        <dbReference type="EMBL" id="RNA26346.1"/>
    </source>
</evidence>